<reference evidence="13 14" key="1">
    <citation type="journal article" date="2023" name="G3 (Bethesda)">
        <title>A haplotype-resolved chromosome-scale genome for Quercus rubra L. provides insights into the genetics of adaptive traits for red oak species.</title>
        <authorList>
            <person name="Kapoor B."/>
            <person name="Jenkins J."/>
            <person name="Schmutz J."/>
            <person name="Zhebentyayeva T."/>
            <person name="Kuelheim C."/>
            <person name="Coggeshall M."/>
            <person name="Heim C."/>
            <person name="Lasky J.R."/>
            <person name="Leites L."/>
            <person name="Islam-Faridi N."/>
            <person name="Romero-Severson J."/>
            <person name="DeLeo V.L."/>
            <person name="Lucas S.M."/>
            <person name="Lazic D."/>
            <person name="Gailing O."/>
            <person name="Carlson J."/>
            <person name="Staton M."/>
        </authorList>
    </citation>
    <scope>NUCLEOTIDE SEQUENCE [LARGE SCALE GENOMIC DNA]</scope>
    <source>
        <strain evidence="13">Pseudo-F2</strain>
    </source>
</reference>
<feature type="transmembrane region" description="Helical" evidence="11">
    <location>
        <begin position="893"/>
        <end position="917"/>
    </location>
</feature>
<evidence type="ECO:0000256" key="1">
    <source>
        <dbReference type="ARBA" id="ARBA00004167"/>
    </source>
</evidence>
<dbReference type="Pfam" id="PF23598">
    <property type="entry name" value="LRR_14"/>
    <property type="match status" value="1"/>
</dbReference>
<feature type="domain" description="Disease resistance R13L4/SHOC-2-like LRR" evidence="12">
    <location>
        <begin position="208"/>
        <end position="381"/>
    </location>
</feature>
<dbReference type="SUPFAM" id="SSF52058">
    <property type="entry name" value="L domain-like"/>
    <property type="match status" value="1"/>
</dbReference>
<name>A0AAN7IK19_QUERU</name>
<evidence type="ECO:0000313" key="14">
    <source>
        <dbReference type="Proteomes" id="UP001324115"/>
    </source>
</evidence>
<keyword evidence="6 11" id="KW-0812">Transmembrane</keyword>
<dbReference type="Gene3D" id="3.80.10.10">
    <property type="entry name" value="Ribonuclease Inhibitor"/>
    <property type="match status" value="5"/>
</dbReference>
<dbReference type="SMART" id="SM00365">
    <property type="entry name" value="LRR_SD22"/>
    <property type="match status" value="9"/>
</dbReference>
<keyword evidence="5" id="KW-0433">Leucine-rich repeat</keyword>
<proteinExistence type="inferred from homology"/>
<evidence type="ECO:0000256" key="3">
    <source>
        <dbReference type="ARBA" id="ARBA00009592"/>
    </source>
</evidence>
<keyword evidence="10" id="KW-0325">Glycoprotein</keyword>
<sequence length="1015" mass="114096">MCDNSYPKTGSWKEDKDCCSWDGVECDNATRHVIGLDLSCSWLYGSIPSNSSLFLLRHLRSLNLAGNFFNYSLIPSEFGNFKTLAHLNLSFSHFSGKIPYEISQLSSLVSLDLSGNWLVIETPIWKRIVDNLTLLRELLLDGTDMSSIRPNSLMNLSSSLTTLSLHYCDLRGKLENNILCLPSIQTFDLGNNYYLEGSLPNSNCNISTSLKFLDLSYTRFSGELPDSIDSLKSLKHLNLNSCNFTGSIPTSLGSLTQITHLILSSNNFTGPILASLGNLTQITYLDLYKNKFTGSIPSSLGNLTQITYLDLSNNSFRGLLPLSLLNLPNLSTLYLGNNQLVGPLPSHVSGLNLIHLSLSSNSLNGTLPSWLFSLPSLETLILSDNEFVGEIGEFKYNSLVYLDLGYNKLQGSVPRSISRLVNLTGLYLSSNKLSIMLEFEMFSKLKNLQYLDFSHNLLSINNNVIVTYTLPNLMQLYLSSSNISEFPIFLKTATNLISLDLSNNRIYGQVPRWLGDVGRDTLRSLDLSHNFLTSIDKIPWKNLESFDLRANLLQGPFPTLNSLNLQYFFVSNNSLTGEIPFLICNASFLEVLDLSHNNLSGMIPKCLVHSNFLSVLDLRMNNLREGKLPRSLANCRNLEVLDLGNNKINGTFPYWLESLLKLRVLVLRSNRFQGSIGNPKTKFPFPNLRIIDISNNQFNGSLPRKYFKYLKAMMNVDESEVGLKYMREDYYQDSLYVMIKGSYMELVRIQTVLFTTIDFSNNRFIGEMPKILGRLQSLKGLNFSHNNLTGFIPSSFGNLTNLEWLDLSFNKLSGEIPMQLAELPWLEVLDLSHNQLTGCIPLGKQFNTFDNDSYKENLGLHGFPLSRTCNNETKQPTPLTLQKEDNLEPENGFGWQAVSIGYGCGVIFGTLMGYLMFKFGKPKWIVRMENITLLSVPTTVGHHSLPRQLVGVVTVEIIVQDLRVDSSTLRDQNALDISRLAESCNAQYGKIWKGRVNLKVCLCCSFFFLVCLKCS</sequence>
<dbReference type="FunFam" id="3.80.10.10:FF:000095">
    <property type="entry name" value="LRR receptor-like serine/threonine-protein kinase GSO1"/>
    <property type="match status" value="1"/>
</dbReference>
<keyword evidence="4" id="KW-1003">Cell membrane</keyword>
<dbReference type="InterPro" id="IPR001611">
    <property type="entry name" value="Leu-rich_rpt"/>
</dbReference>
<keyword evidence="8 11" id="KW-1133">Transmembrane helix</keyword>
<dbReference type="AlphaFoldDB" id="A0AAN7IK19"/>
<evidence type="ECO:0000259" key="12">
    <source>
        <dbReference type="Pfam" id="PF23598"/>
    </source>
</evidence>
<accession>A0AAN7IK19</accession>
<protein>
    <recommendedName>
        <fullName evidence="12">Disease resistance R13L4/SHOC-2-like LRR domain-containing protein</fullName>
    </recommendedName>
</protein>
<evidence type="ECO:0000256" key="8">
    <source>
        <dbReference type="ARBA" id="ARBA00022989"/>
    </source>
</evidence>
<dbReference type="PRINTS" id="PR00019">
    <property type="entry name" value="LEURICHRPT"/>
</dbReference>
<evidence type="ECO:0000256" key="4">
    <source>
        <dbReference type="ARBA" id="ARBA00022475"/>
    </source>
</evidence>
<dbReference type="SMART" id="SM00369">
    <property type="entry name" value="LRR_TYP"/>
    <property type="match status" value="13"/>
</dbReference>
<evidence type="ECO:0000256" key="9">
    <source>
        <dbReference type="ARBA" id="ARBA00023136"/>
    </source>
</evidence>
<comment type="caution">
    <text evidence="13">The sequence shown here is derived from an EMBL/GenBank/DDBJ whole genome shotgun (WGS) entry which is preliminary data.</text>
</comment>
<evidence type="ECO:0000256" key="6">
    <source>
        <dbReference type="ARBA" id="ARBA00022692"/>
    </source>
</evidence>
<gene>
    <name evidence="13" type="ORF">RGQ29_026996</name>
</gene>
<evidence type="ECO:0000256" key="11">
    <source>
        <dbReference type="SAM" id="Phobius"/>
    </source>
</evidence>
<dbReference type="EMBL" id="JAXUIC010000008">
    <property type="protein sequence ID" value="KAK4576261.1"/>
    <property type="molecule type" value="Genomic_DNA"/>
</dbReference>
<comment type="subcellular location">
    <subcellularLocation>
        <location evidence="2">Cell membrane</location>
    </subcellularLocation>
    <subcellularLocation>
        <location evidence="1">Membrane</location>
        <topology evidence="1">Single-pass membrane protein</topology>
    </subcellularLocation>
</comment>
<dbReference type="SUPFAM" id="SSF52047">
    <property type="entry name" value="RNI-like"/>
    <property type="match status" value="2"/>
</dbReference>
<dbReference type="PANTHER" id="PTHR48065">
    <property type="entry name" value="OS10G0469600 PROTEIN"/>
    <property type="match status" value="1"/>
</dbReference>
<organism evidence="13 14">
    <name type="scientific">Quercus rubra</name>
    <name type="common">Northern red oak</name>
    <name type="synonym">Quercus borealis</name>
    <dbReference type="NCBI Taxonomy" id="3512"/>
    <lineage>
        <taxon>Eukaryota</taxon>
        <taxon>Viridiplantae</taxon>
        <taxon>Streptophyta</taxon>
        <taxon>Embryophyta</taxon>
        <taxon>Tracheophyta</taxon>
        <taxon>Spermatophyta</taxon>
        <taxon>Magnoliopsida</taxon>
        <taxon>eudicotyledons</taxon>
        <taxon>Gunneridae</taxon>
        <taxon>Pentapetalae</taxon>
        <taxon>rosids</taxon>
        <taxon>fabids</taxon>
        <taxon>Fagales</taxon>
        <taxon>Fagaceae</taxon>
        <taxon>Quercus</taxon>
    </lineage>
</organism>
<dbReference type="Pfam" id="PF00560">
    <property type="entry name" value="LRR_1"/>
    <property type="match status" value="7"/>
</dbReference>
<evidence type="ECO:0000256" key="7">
    <source>
        <dbReference type="ARBA" id="ARBA00022737"/>
    </source>
</evidence>
<comment type="similarity">
    <text evidence="3">Belongs to the RLP family.</text>
</comment>
<keyword evidence="14" id="KW-1185">Reference proteome</keyword>
<dbReference type="Proteomes" id="UP001324115">
    <property type="component" value="Unassembled WGS sequence"/>
</dbReference>
<keyword evidence="7" id="KW-0677">Repeat</keyword>
<dbReference type="PROSITE" id="PS51450">
    <property type="entry name" value="LRR"/>
    <property type="match status" value="2"/>
</dbReference>
<evidence type="ECO:0000313" key="13">
    <source>
        <dbReference type="EMBL" id="KAK4576261.1"/>
    </source>
</evidence>
<dbReference type="FunFam" id="3.80.10.10:FF:000213">
    <property type="entry name" value="Tyrosine-sulfated glycopeptide receptor 1"/>
    <property type="match status" value="1"/>
</dbReference>
<evidence type="ECO:0000256" key="2">
    <source>
        <dbReference type="ARBA" id="ARBA00004236"/>
    </source>
</evidence>
<dbReference type="InterPro" id="IPR003591">
    <property type="entry name" value="Leu-rich_rpt_typical-subtyp"/>
</dbReference>
<dbReference type="PANTHER" id="PTHR48065:SF5">
    <property type="entry name" value="RECEPTOR-LIKE PROTEIN CF-9 HOMOLOG"/>
    <property type="match status" value="1"/>
</dbReference>
<dbReference type="GO" id="GO:0005886">
    <property type="term" value="C:plasma membrane"/>
    <property type="evidence" value="ECO:0007669"/>
    <property type="project" value="UniProtKB-SubCell"/>
</dbReference>
<dbReference type="InterPro" id="IPR055414">
    <property type="entry name" value="LRR_R13L4/SHOC2-like"/>
</dbReference>
<evidence type="ECO:0000256" key="10">
    <source>
        <dbReference type="ARBA" id="ARBA00023180"/>
    </source>
</evidence>
<evidence type="ECO:0000256" key="5">
    <source>
        <dbReference type="ARBA" id="ARBA00022614"/>
    </source>
</evidence>
<dbReference type="InterPro" id="IPR032675">
    <property type="entry name" value="LRR_dom_sf"/>
</dbReference>
<keyword evidence="9 11" id="KW-0472">Membrane</keyword>
<dbReference type="Pfam" id="PF13855">
    <property type="entry name" value="LRR_8"/>
    <property type="match status" value="2"/>
</dbReference>